<dbReference type="InterPro" id="IPR032710">
    <property type="entry name" value="NTF2-like_dom_sf"/>
</dbReference>
<protein>
    <recommendedName>
        <fullName evidence="1">YchJ-like middle NTF2-like domain-containing protein</fullName>
    </recommendedName>
</protein>
<dbReference type="Pfam" id="PF17775">
    <property type="entry name" value="YchJ_M-like"/>
    <property type="match status" value="1"/>
</dbReference>
<name>A0A6S6WLW4_9GAMM</name>
<reference evidence="2 3" key="1">
    <citation type="submission" date="2020-02" db="EMBL/GenBank/DDBJ databases">
        <authorList>
            <person name="Rodrigo-Torres L."/>
            <person name="Arahal R. D."/>
            <person name="Lucena T."/>
        </authorList>
    </citation>
    <scope>NUCLEOTIDE SEQUENCE [LARGE SCALE GENOMIC DNA]</scope>
    <source>
        <strain evidence="2 3">CECT 9734</strain>
    </source>
</reference>
<proteinExistence type="predicted"/>
<dbReference type="Proteomes" id="UP000481517">
    <property type="component" value="Unassembled WGS sequence"/>
</dbReference>
<dbReference type="InterPro" id="IPR048469">
    <property type="entry name" value="YchJ-like_M"/>
</dbReference>
<keyword evidence="3" id="KW-1185">Reference proteome</keyword>
<dbReference type="AlphaFoldDB" id="A0A6S6WLW4"/>
<feature type="domain" description="YchJ-like middle NTF2-like" evidence="1">
    <location>
        <begin position="3"/>
        <end position="78"/>
    </location>
</feature>
<accession>A0A6S6WLW4</accession>
<dbReference type="Gene3D" id="3.10.450.50">
    <property type="match status" value="1"/>
</dbReference>
<dbReference type="SUPFAM" id="SSF54427">
    <property type="entry name" value="NTF2-like"/>
    <property type="match status" value="1"/>
</dbReference>
<evidence type="ECO:0000313" key="2">
    <source>
        <dbReference type="EMBL" id="CAB0150170.1"/>
    </source>
</evidence>
<dbReference type="EMBL" id="CADCXY010000001">
    <property type="protein sequence ID" value="CAB0150170.1"/>
    <property type="molecule type" value="Genomic_DNA"/>
</dbReference>
<sequence>MLELRDYLLATWHASTRPQQLDFSDNPQWVQLQIISSGQHGNQGTVHFRAFFQVDHDILVHDEHSEFRAEQGRWFYLRAKNLP</sequence>
<organism evidence="2 3">
    <name type="scientific">Pseudidiomarina piscicola</name>
    <dbReference type="NCBI Taxonomy" id="2614830"/>
    <lineage>
        <taxon>Bacteria</taxon>
        <taxon>Pseudomonadati</taxon>
        <taxon>Pseudomonadota</taxon>
        <taxon>Gammaproteobacteria</taxon>
        <taxon>Alteromonadales</taxon>
        <taxon>Idiomarinaceae</taxon>
        <taxon>Pseudidiomarina</taxon>
    </lineage>
</organism>
<evidence type="ECO:0000259" key="1">
    <source>
        <dbReference type="Pfam" id="PF17775"/>
    </source>
</evidence>
<evidence type="ECO:0000313" key="3">
    <source>
        <dbReference type="Proteomes" id="UP000481517"/>
    </source>
</evidence>
<gene>
    <name evidence="2" type="ORF">PSI9734_00736</name>
</gene>